<gene>
    <name evidence="4" type="primary">LOC116206191</name>
</gene>
<dbReference type="Gene3D" id="1.20.1250.20">
    <property type="entry name" value="MFS general substrate transporter like domains"/>
    <property type="match status" value="1"/>
</dbReference>
<dbReference type="RefSeq" id="XP_031394856.1">
    <property type="nucleotide sequence ID" value="XM_031538996.1"/>
</dbReference>
<dbReference type="Proteomes" id="UP000515151">
    <property type="component" value="Chromosome 1"/>
</dbReference>
<protein>
    <submittedName>
        <fullName evidence="4">Uncharacterized protein LOC116206191</fullName>
    </submittedName>
</protein>
<dbReference type="SUPFAM" id="SSF103473">
    <property type="entry name" value="MFS general substrate transporter"/>
    <property type="match status" value="1"/>
</dbReference>
<dbReference type="PANTHER" id="PTHR37891">
    <property type="entry name" value="OS06G0113900 PROTEIN"/>
    <property type="match status" value="1"/>
</dbReference>
<name>A0A6P8DNF7_PUNGR</name>
<evidence type="ECO:0000256" key="1">
    <source>
        <dbReference type="SAM" id="MobiDB-lite"/>
    </source>
</evidence>
<evidence type="ECO:0000313" key="4">
    <source>
        <dbReference type="RefSeq" id="XP_031394856.1"/>
    </source>
</evidence>
<feature type="transmembrane region" description="Helical" evidence="2">
    <location>
        <begin position="152"/>
        <end position="172"/>
    </location>
</feature>
<feature type="region of interest" description="Disordered" evidence="1">
    <location>
        <begin position="1"/>
        <end position="65"/>
    </location>
</feature>
<keyword evidence="2" id="KW-1133">Transmembrane helix</keyword>
<feature type="compositionally biased region" description="Acidic residues" evidence="1">
    <location>
        <begin position="537"/>
        <end position="548"/>
    </location>
</feature>
<feature type="transmembrane region" description="Helical" evidence="2">
    <location>
        <begin position="184"/>
        <end position="204"/>
    </location>
</feature>
<feature type="transmembrane region" description="Helical" evidence="2">
    <location>
        <begin position="440"/>
        <end position="462"/>
    </location>
</feature>
<proteinExistence type="predicted"/>
<organism evidence="3 4">
    <name type="scientific">Punica granatum</name>
    <name type="common">Pomegranate</name>
    <dbReference type="NCBI Taxonomy" id="22663"/>
    <lineage>
        <taxon>Eukaryota</taxon>
        <taxon>Viridiplantae</taxon>
        <taxon>Streptophyta</taxon>
        <taxon>Embryophyta</taxon>
        <taxon>Tracheophyta</taxon>
        <taxon>Spermatophyta</taxon>
        <taxon>Magnoliopsida</taxon>
        <taxon>eudicotyledons</taxon>
        <taxon>Gunneridae</taxon>
        <taxon>Pentapetalae</taxon>
        <taxon>rosids</taxon>
        <taxon>malvids</taxon>
        <taxon>Myrtales</taxon>
        <taxon>Lythraceae</taxon>
        <taxon>Punica</taxon>
    </lineage>
</organism>
<feature type="transmembrane region" description="Helical" evidence="2">
    <location>
        <begin position="343"/>
        <end position="368"/>
    </location>
</feature>
<keyword evidence="2" id="KW-0812">Transmembrane</keyword>
<feature type="compositionally biased region" description="Low complexity" evidence="1">
    <location>
        <begin position="1"/>
        <end position="17"/>
    </location>
</feature>
<evidence type="ECO:0000256" key="2">
    <source>
        <dbReference type="SAM" id="Phobius"/>
    </source>
</evidence>
<sequence>MPSPSNNTPPDNSSMMPKHTAQSTAAEDDAARSSTGQRADAVSPWLREESPSSKTLVGSGTMKGDRYKNPPSRLEVLGWYLYGLCSHFIQTVLIPIIFPLIISQIVKADSLAEPPHGWKQSRKGLPCNLGEMTLYEGLTQKMIKINNIHLSALDWVTASWVIGLIFAAPLLGSLSVHMDGGSNHLIAAAATLIGALFCFPAGFIKNDWLFPPYIATVVAAYAVASTCHTRQLGLMVRGFTGSKLLTTQFPIRRAISSWLSLFGAAGSGFGSAVIAAFTYYMLNKDEKFISLWVVSIFSGIKWLTGILHVIIAMLGSSEQSPATPTPPSLEVPHFLSISSHPHALGTLIATLLSGFTTMSIFTGGVLYLVGQLCIRSHTLLYFWLTYFLFPMFALPLLHPLQQLIKANAVKMNVLGLIISLVTSGFGFYFKDDGTWRTKDILLFAAVQGLSAGILHAFSRVLIMDCAPSGKEGAFAAWHSWVMGIGMCIGFAVGSSVDGLGSCLGAAFLAGLAGIVVLIFGNVSDLVGALGAGHVGEDENEDDSDDEEDRKEQLATKGRHGSGLSKEEHVSV</sequence>
<accession>A0A6P8DNF7</accession>
<feature type="region of interest" description="Disordered" evidence="1">
    <location>
        <begin position="534"/>
        <end position="571"/>
    </location>
</feature>
<feature type="transmembrane region" description="Helical" evidence="2">
    <location>
        <begin position="258"/>
        <end position="282"/>
    </location>
</feature>
<dbReference type="OrthoDB" id="1869137at2759"/>
<reference evidence="3" key="1">
    <citation type="journal article" date="2020" name="Plant Biotechnol. J.">
        <title>The pomegranate (Punica granatum L.) draft genome dissects genetic divergence between soft- and hard-seeded cultivars.</title>
        <authorList>
            <person name="Luo X."/>
            <person name="Li H."/>
            <person name="Wu Z."/>
            <person name="Yao W."/>
            <person name="Zhao P."/>
            <person name="Cao D."/>
            <person name="Yu H."/>
            <person name="Li K."/>
            <person name="Poudel K."/>
            <person name="Zhao D."/>
            <person name="Zhang F."/>
            <person name="Xia X."/>
            <person name="Chen L."/>
            <person name="Wang Q."/>
            <person name="Jing D."/>
            <person name="Cao S."/>
        </authorList>
    </citation>
    <scope>NUCLEOTIDE SEQUENCE [LARGE SCALE GENOMIC DNA]</scope>
    <source>
        <strain evidence="3">cv. Tunisia</strain>
    </source>
</reference>
<feature type="transmembrane region" description="Helical" evidence="2">
    <location>
        <begin position="409"/>
        <end position="428"/>
    </location>
</feature>
<feature type="transmembrane region" description="Helical" evidence="2">
    <location>
        <begin position="380"/>
        <end position="397"/>
    </location>
</feature>
<dbReference type="PANTHER" id="PTHR37891:SF1">
    <property type="entry name" value="OS06G0113900 PROTEIN"/>
    <property type="match status" value="1"/>
</dbReference>
<feature type="transmembrane region" description="Helical" evidence="2">
    <location>
        <begin position="79"/>
        <end position="102"/>
    </location>
</feature>
<dbReference type="InterPro" id="IPR036259">
    <property type="entry name" value="MFS_trans_sf"/>
</dbReference>
<evidence type="ECO:0000313" key="3">
    <source>
        <dbReference type="Proteomes" id="UP000515151"/>
    </source>
</evidence>
<reference evidence="4" key="2">
    <citation type="submission" date="2025-08" db="UniProtKB">
        <authorList>
            <consortium name="RefSeq"/>
        </authorList>
    </citation>
    <scope>IDENTIFICATION</scope>
    <source>
        <tissue evidence="4">Leaf</tissue>
    </source>
</reference>
<feature type="transmembrane region" description="Helical" evidence="2">
    <location>
        <begin position="498"/>
        <end position="519"/>
    </location>
</feature>
<keyword evidence="3" id="KW-1185">Reference proteome</keyword>
<feature type="transmembrane region" description="Helical" evidence="2">
    <location>
        <begin position="288"/>
        <end position="311"/>
    </location>
</feature>
<feature type="transmembrane region" description="Helical" evidence="2">
    <location>
        <begin position="474"/>
        <end position="492"/>
    </location>
</feature>
<dbReference type="GeneID" id="116206191"/>
<keyword evidence="2" id="KW-0472">Membrane</keyword>
<dbReference type="AlphaFoldDB" id="A0A6P8DNF7"/>